<feature type="compositionally biased region" description="Polar residues" evidence="3">
    <location>
        <begin position="119"/>
        <end position="131"/>
    </location>
</feature>
<dbReference type="GO" id="GO:0005634">
    <property type="term" value="C:nucleus"/>
    <property type="evidence" value="ECO:0007669"/>
    <property type="project" value="TreeGrafter"/>
</dbReference>
<name>F4PVV7_CACFS</name>
<evidence type="ECO:0000256" key="2">
    <source>
        <dbReference type="ARBA" id="ARBA00022884"/>
    </source>
</evidence>
<organism evidence="5 6">
    <name type="scientific">Cavenderia fasciculata</name>
    <name type="common">Slime mold</name>
    <name type="synonym">Dictyostelium fasciculatum</name>
    <dbReference type="NCBI Taxonomy" id="261658"/>
    <lineage>
        <taxon>Eukaryota</taxon>
        <taxon>Amoebozoa</taxon>
        <taxon>Evosea</taxon>
        <taxon>Eumycetozoa</taxon>
        <taxon>Dictyostelia</taxon>
        <taxon>Acytosteliales</taxon>
        <taxon>Cavenderiaceae</taxon>
        <taxon>Cavenderia</taxon>
    </lineage>
</organism>
<dbReference type="OMA" id="FRKNIWV"/>
<dbReference type="PANTHER" id="PTHR21641">
    <property type="entry name" value="TRANSLATION INITIATION FACTOR-RELATED"/>
    <property type="match status" value="1"/>
</dbReference>
<evidence type="ECO:0000256" key="1">
    <source>
        <dbReference type="ARBA" id="ARBA00007340"/>
    </source>
</evidence>
<sequence length="171" mass="19384">MSHARKHVTSSLNDLVEPNETQSIVKVVDIRGGKLTEVQYSNGTTTLAILPSKFNKKLWIKKGSTYAIIDQEDTQETSKVRTSIVSILGEDQIKHLVKVNLWPKEFQEDNTKQQQQQKSIDNNNKIVINNYDSDSDGGLDDLIGNPNHKYVADSEDEYEDDEDSQEEESDD</sequence>
<dbReference type="PANTHER" id="PTHR21641:SF0">
    <property type="entry name" value="RNA-BINDING PROTEIN EIF1AD-RELATED"/>
    <property type="match status" value="1"/>
</dbReference>
<dbReference type="InterPro" id="IPR012340">
    <property type="entry name" value="NA-bd_OB-fold"/>
</dbReference>
<dbReference type="EMBL" id="GL883013">
    <property type="protein sequence ID" value="EGG20121.1"/>
    <property type="molecule type" value="Genomic_DNA"/>
</dbReference>
<feature type="domain" description="S1-like" evidence="4">
    <location>
        <begin position="22"/>
        <end position="77"/>
    </location>
</feature>
<dbReference type="InterPro" id="IPR001253">
    <property type="entry name" value="TIF_eIF-1A"/>
</dbReference>
<dbReference type="AlphaFoldDB" id="F4PVV7"/>
<dbReference type="OrthoDB" id="1738325at2759"/>
<dbReference type="InterPro" id="IPR006196">
    <property type="entry name" value="RNA-binding_domain_S1_IF1"/>
</dbReference>
<proteinExistence type="inferred from homology"/>
<evidence type="ECO:0000259" key="4">
    <source>
        <dbReference type="Pfam" id="PF01176"/>
    </source>
</evidence>
<dbReference type="Proteomes" id="UP000007797">
    <property type="component" value="Unassembled WGS sequence"/>
</dbReference>
<dbReference type="Gene3D" id="2.40.50.140">
    <property type="entry name" value="Nucleic acid-binding proteins"/>
    <property type="match status" value="1"/>
</dbReference>
<dbReference type="SUPFAM" id="SSF50249">
    <property type="entry name" value="Nucleic acid-binding proteins"/>
    <property type="match status" value="1"/>
</dbReference>
<feature type="region of interest" description="Disordered" evidence="3">
    <location>
        <begin position="108"/>
        <end position="171"/>
    </location>
</feature>
<dbReference type="RefSeq" id="XP_004367104.1">
    <property type="nucleotide sequence ID" value="XM_004367047.1"/>
</dbReference>
<dbReference type="GO" id="GO:0003743">
    <property type="term" value="F:translation initiation factor activity"/>
    <property type="evidence" value="ECO:0007669"/>
    <property type="project" value="InterPro"/>
</dbReference>
<dbReference type="GO" id="GO:0003723">
    <property type="term" value="F:RNA binding"/>
    <property type="evidence" value="ECO:0007669"/>
    <property type="project" value="UniProtKB-KW"/>
</dbReference>
<evidence type="ECO:0000256" key="3">
    <source>
        <dbReference type="SAM" id="MobiDB-lite"/>
    </source>
</evidence>
<dbReference type="SMART" id="SM00652">
    <property type="entry name" value="eIF1a"/>
    <property type="match status" value="1"/>
</dbReference>
<comment type="similarity">
    <text evidence="1">Belongs to the EIF1AD family.</text>
</comment>
<keyword evidence="2" id="KW-0694">RNA-binding</keyword>
<dbReference type="GeneID" id="14872458"/>
<dbReference type="KEGG" id="dfa:DFA_07241"/>
<feature type="compositionally biased region" description="Acidic residues" evidence="3">
    <location>
        <begin position="153"/>
        <end position="171"/>
    </location>
</feature>
<keyword evidence="6" id="KW-1185">Reference proteome</keyword>
<evidence type="ECO:0000313" key="6">
    <source>
        <dbReference type="Proteomes" id="UP000007797"/>
    </source>
</evidence>
<protein>
    <recommendedName>
        <fullName evidence="4">S1-like domain-containing protein</fullName>
    </recommendedName>
</protein>
<reference evidence="6" key="1">
    <citation type="journal article" date="2011" name="Genome Res.">
        <title>Phylogeny-wide analysis of social amoeba genomes highlights ancient origins for complex intercellular communication.</title>
        <authorList>
            <person name="Heidel A.J."/>
            <person name="Lawal H.M."/>
            <person name="Felder M."/>
            <person name="Schilde C."/>
            <person name="Helps N.R."/>
            <person name="Tunggal B."/>
            <person name="Rivero F."/>
            <person name="John U."/>
            <person name="Schleicher M."/>
            <person name="Eichinger L."/>
            <person name="Platzer M."/>
            <person name="Noegel A.A."/>
            <person name="Schaap P."/>
            <person name="Gloeckner G."/>
        </authorList>
    </citation>
    <scope>NUCLEOTIDE SEQUENCE [LARGE SCALE GENOMIC DNA]</scope>
    <source>
        <strain evidence="6">SH3</strain>
    </source>
</reference>
<dbReference type="InterPro" id="IPR039294">
    <property type="entry name" value="EIF1AD"/>
</dbReference>
<dbReference type="Pfam" id="PF01176">
    <property type="entry name" value="eIF-1a"/>
    <property type="match status" value="1"/>
</dbReference>
<gene>
    <name evidence="5" type="ORF">DFA_07241</name>
</gene>
<accession>F4PVV7</accession>
<evidence type="ECO:0000313" key="5">
    <source>
        <dbReference type="EMBL" id="EGG20121.1"/>
    </source>
</evidence>
<dbReference type="STRING" id="1054147.F4PVV7"/>